<dbReference type="AlphaFoldDB" id="A0AAV4R742"/>
<comment type="caution">
    <text evidence="1">The sequence shown here is derived from an EMBL/GenBank/DDBJ whole genome shotgun (WGS) entry which is preliminary data.</text>
</comment>
<evidence type="ECO:0000313" key="1">
    <source>
        <dbReference type="EMBL" id="GIY16859.1"/>
    </source>
</evidence>
<reference evidence="1 2" key="1">
    <citation type="submission" date="2021-06" db="EMBL/GenBank/DDBJ databases">
        <title>Caerostris extrusa draft genome.</title>
        <authorList>
            <person name="Kono N."/>
            <person name="Arakawa K."/>
        </authorList>
    </citation>
    <scope>NUCLEOTIDE SEQUENCE [LARGE SCALE GENOMIC DNA]</scope>
</reference>
<evidence type="ECO:0000313" key="2">
    <source>
        <dbReference type="Proteomes" id="UP001054945"/>
    </source>
</evidence>
<keyword evidence="2" id="KW-1185">Reference proteome</keyword>
<name>A0AAV4R742_CAEEX</name>
<protein>
    <submittedName>
        <fullName evidence="1">Uncharacterized protein</fullName>
    </submittedName>
</protein>
<organism evidence="1 2">
    <name type="scientific">Caerostris extrusa</name>
    <name type="common">Bark spider</name>
    <name type="synonym">Caerostris bankana</name>
    <dbReference type="NCBI Taxonomy" id="172846"/>
    <lineage>
        <taxon>Eukaryota</taxon>
        <taxon>Metazoa</taxon>
        <taxon>Ecdysozoa</taxon>
        <taxon>Arthropoda</taxon>
        <taxon>Chelicerata</taxon>
        <taxon>Arachnida</taxon>
        <taxon>Araneae</taxon>
        <taxon>Araneomorphae</taxon>
        <taxon>Entelegynae</taxon>
        <taxon>Araneoidea</taxon>
        <taxon>Araneidae</taxon>
        <taxon>Caerostris</taxon>
    </lineage>
</organism>
<dbReference type="EMBL" id="BPLR01007425">
    <property type="protein sequence ID" value="GIY16859.1"/>
    <property type="molecule type" value="Genomic_DNA"/>
</dbReference>
<accession>A0AAV4R742</accession>
<dbReference type="Proteomes" id="UP001054945">
    <property type="component" value="Unassembled WGS sequence"/>
</dbReference>
<gene>
    <name evidence="1" type="ORF">CEXT_660451</name>
</gene>
<sequence>MVVHKLTGASVIRLLDEVFQIKFYAKKDTIAIFIARIRKLVRRLMDAGHPLEGMYPAFQSIRILPPDFQGTPKQLRTKLDLRAKHGIMLGYVRSTRG</sequence>
<proteinExistence type="predicted"/>